<dbReference type="AlphaFoldDB" id="U6H2W9"/>
<keyword evidence="2" id="KW-0548">Nucleotidyltransferase</keyword>
<dbReference type="GO" id="GO:0003964">
    <property type="term" value="F:RNA-directed DNA polymerase activity"/>
    <property type="evidence" value="ECO:0007669"/>
    <property type="project" value="UniProtKB-KW"/>
</dbReference>
<evidence type="ECO:0000256" key="2">
    <source>
        <dbReference type="ARBA" id="ARBA00022695"/>
    </source>
</evidence>
<dbReference type="OrthoDB" id="2013610at2759"/>
<dbReference type="GO" id="GO:0003676">
    <property type="term" value="F:nucleic acid binding"/>
    <property type="evidence" value="ECO:0007669"/>
    <property type="project" value="InterPro"/>
</dbReference>
<keyword evidence="5" id="KW-0378">Hydrolase</keyword>
<dbReference type="Pfam" id="PF17917">
    <property type="entry name" value="RT_RNaseH"/>
    <property type="match status" value="1"/>
</dbReference>
<proteinExistence type="predicted"/>
<dbReference type="Gene3D" id="3.30.420.10">
    <property type="entry name" value="Ribonuclease H-like superfamily/Ribonuclease H"/>
    <property type="match status" value="1"/>
</dbReference>
<keyword evidence="9" id="KW-1185">Reference proteome</keyword>
<dbReference type="InterPro" id="IPR043128">
    <property type="entry name" value="Rev_trsase/Diguanyl_cyclase"/>
</dbReference>
<evidence type="ECO:0000256" key="4">
    <source>
        <dbReference type="ARBA" id="ARBA00022759"/>
    </source>
</evidence>
<dbReference type="GO" id="GO:0004519">
    <property type="term" value="F:endonuclease activity"/>
    <property type="evidence" value="ECO:0007669"/>
    <property type="project" value="UniProtKB-KW"/>
</dbReference>
<name>U6H2W9_9EIME</name>
<dbReference type="SUPFAM" id="SSF56672">
    <property type="entry name" value="DNA/RNA polymerases"/>
    <property type="match status" value="1"/>
</dbReference>
<organism evidence="8 9">
    <name type="scientific">Eimeria praecox</name>
    <dbReference type="NCBI Taxonomy" id="51316"/>
    <lineage>
        <taxon>Eukaryota</taxon>
        <taxon>Sar</taxon>
        <taxon>Alveolata</taxon>
        <taxon>Apicomplexa</taxon>
        <taxon>Conoidasida</taxon>
        <taxon>Coccidia</taxon>
        <taxon>Eucoccidiorida</taxon>
        <taxon>Eimeriorina</taxon>
        <taxon>Eimeriidae</taxon>
        <taxon>Eimeria</taxon>
    </lineage>
</organism>
<dbReference type="GO" id="GO:0016787">
    <property type="term" value="F:hydrolase activity"/>
    <property type="evidence" value="ECO:0007669"/>
    <property type="project" value="UniProtKB-KW"/>
</dbReference>
<dbReference type="InterPro" id="IPR050951">
    <property type="entry name" value="Retrovirus_Pol_polyprotein"/>
</dbReference>
<dbReference type="InterPro" id="IPR036397">
    <property type="entry name" value="RNaseH_sf"/>
</dbReference>
<reference evidence="8" key="1">
    <citation type="submission" date="2013-10" db="EMBL/GenBank/DDBJ databases">
        <title>Genomic analysis of the causative agents of coccidiosis in chickens.</title>
        <authorList>
            <person name="Reid A.J."/>
            <person name="Blake D."/>
            <person name="Billington K."/>
            <person name="Browne H."/>
            <person name="Dunn M."/>
            <person name="Hung S."/>
            <person name="Kawahara F."/>
            <person name="Miranda-Saavedra D."/>
            <person name="Mourier T."/>
            <person name="Nagra H."/>
            <person name="Otto T.D."/>
            <person name="Rawlings N."/>
            <person name="Sanchez A."/>
            <person name="Sanders M."/>
            <person name="Subramaniam C."/>
            <person name="Tay Y."/>
            <person name="Dear P."/>
            <person name="Doerig C."/>
            <person name="Gruber A."/>
            <person name="Parkinson J."/>
            <person name="Shirley M."/>
            <person name="Wan K.L."/>
            <person name="Berriman M."/>
            <person name="Tomley F."/>
            <person name="Pain A."/>
        </authorList>
    </citation>
    <scope>NUCLEOTIDE SEQUENCE [LARGE SCALE GENOMIC DNA]</scope>
    <source>
        <strain evidence="8">Houghton</strain>
    </source>
</reference>
<evidence type="ECO:0000256" key="5">
    <source>
        <dbReference type="ARBA" id="ARBA00022801"/>
    </source>
</evidence>
<dbReference type="Proteomes" id="UP000018201">
    <property type="component" value="Unassembled WGS sequence"/>
</dbReference>
<reference evidence="8" key="2">
    <citation type="submission" date="2013-10" db="EMBL/GenBank/DDBJ databases">
        <authorList>
            <person name="Aslett M."/>
        </authorList>
    </citation>
    <scope>NUCLEOTIDE SEQUENCE [LARGE SCALE GENOMIC DNA]</scope>
    <source>
        <strain evidence="8">Houghton</strain>
    </source>
</reference>
<evidence type="ECO:0000313" key="8">
    <source>
        <dbReference type="EMBL" id="CDI86222.1"/>
    </source>
</evidence>
<accession>U6H2W9</accession>
<evidence type="ECO:0000256" key="6">
    <source>
        <dbReference type="ARBA" id="ARBA00022918"/>
    </source>
</evidence>
<dbReference type="InterPro" id="IPR012337">
    <property type="entry name" value="RNaseH-like_sf"/>
</dbReference>
<dbReference type="InterPro" id="IPR041373">
    <property type="entry name" value="RT_RNaseH"/>
</dbReference>
<dbReference type="VEuPathDB" id="ToxoDB:EPH_0018870"/>
<keyword evidence="6" id="KW-0695">RNA-directed DNA polymerase</keyword>
<dbReference type="InterPro" id="IPR001584">
    <property type="entry name" value="Integrase_cat-core"/>
</dbReference>
<dbReference type="CDD" id="cd09274">
    <property type="entry name" value="RNase_HI_RT_Ty3"/>
    <property type="match status" value="1"/>
</dbReference>
<dbReference type="PANTHER" id="PTHR37984:SF5">
    <property type="entry name" value="PROTEIN NYNRIN-LIKE"/>
    <property type="match status" value="1"/>
</dbReference>
<keyword evidence="3" id="KW-0540">Nuclease</keyword>
<evidence type="ECO:0000313" key="9">
    <source>
        <dbReference type="Proteomes" id="UP000018201"/>
    </source>
</evidence>
<dbReference type="InterPro" id="IPR043502">
    <property type="entry name" value="DNA/RNA_pol_sf"/>
</dbReference>
<feature type="domain" description="Integrase catalytic" evidence="7">
    <location>
        <begin position="267"/>
        <end position="433"/>
    </location>
</feature>
<dbReference type="SUPFAM" id="SSF53098">
    <property type="entry name" value="Ribonuclease H-like"/>
    <property type="match status" value="1"/>
</dbReference>
<protein>
    <recommendedName>
        <fullName evidence="7">Integrase catalytic domain-containing protein</fullName>
    </recommendedName>
</protein>
<dbReference type="GO" id="GO:0015074">
    <property type="term" value="P:DNA integration"/>
    <property type="evidence" value="ECO:0007669"/>
    <property type="project" value="InterPro"/>
</dbReference>
<keyword evidence="4" id="KW-0255">Endonuclease</keyword>
<dbReference type="EMBL" id="HG694996">
    <property type="protein sequence ID" value="CDI86222.1"/>
    <property type="molecule type" value="Genomic_DNA"/>
</dbReference>
<gene>
    <name evidence="8" type="ORF">EPH_0018870</name>
</gene>
<dbReference type="PROSITE" id="PS50994">
    <property type="entry name" value="INTEGRASE"/>
    <property type="match status" value="1"/>
</dbReference>
<dbReference type="PANTHER" id="PTHR37984">
    <property type="entry name" value="PROTEIN CBG26694"/>
    <property type="match status" value="1"/>
</dbReference>
<evidence type="ECO:0000259" key="7">
    <source>
        <dbReference type="PROSITE" id="PS50994"/>
    </source>
</evidence>
<dbReference type="Gene3D" id="3.30.70.270">
    <property type="match status" value="2"/>
</dbReference>
<keyword evidence="1" id="KW-0808">Transferase</keyword>
<evidence type="ECO:0000256" key="1">
    <source>
        <dbReference type="ARBA" id="ARBA00022679"/>
    </source>
</evidence>
<sequence>MPLGLIPTLDTHVSLLRQVLSIFVEHQFYPKFAKCKFAQQELTYLGYRIGADGTVTSVDKVQAILLWPDVLANETRVRQLLGTLNYCRMLMGPTYATTARPLVELKRIGTPFVWTASNNAAARRLKKLLAEYTTLQIPDPTRPKTLYTDASGYALGAVLEQNGKPVGFLSQVMSPAQQRYSIYNQELLALVTALDKWRHLLRGAKVTAHTDHQALTYLQHINTHKPLRGRTARWLDFLAEFQDLTVSYLQGARNQALPEKSAGLLQPLLIPCRRWRHVSIDFITDLPITPRGHDIILVIVDSLSEMAHFIPTRKTATTADTVELLADRLIGYHGFPAVLISDRDPRFQSALWQQLCHPFHIKRSKSSAYHPQTDGQTERVYWTLEQMLRTYIQKDESEWERLLLALELAYNITSHSSRGEGGRSGVHPHPSHD</sequence>
<evidence type="ECO:0000256" key="3">
    <source>
        <dbReference type="ARBA" id="ARBA00022722"/>
    </source>
</evidence>